<name>A0A9P7D3R6_9AGAM</name>
<gene>
    <name evidence="1" type="ORF">EV702DRAFT_923334</name>
</gene>
<evidence type="ECO:0000313" key="2">
    <source>
        <dbReference type="Proteomes" id="UP000714275"/>
    </source>
</evidence>
<feature type="non-terminal residue" evidence="1">
    <location>
        <position position="75"/>
    </location>
</feature>
<sequence>VYRVNWLKAKARWQRWEEELSLVEHEMGWTISWFRHKKDEWHRRYRQTTKPGHQAYAQRQVLLWEKFELDAQNAF</sequence>
<proteinExistence type="predicted"/>
<accession>A0A9P7D3R6</accession>
<keyword evidence="2" id="KW-1185">Reference proteome</keyword>
<dbReference type="Proteomes" id="UP000714275">
    <property type="component" value="Unassembled WGS sequence"/>
</dbReference>
<dbReference type="AlphaFoldDB" id="A0A9P7D3R6"/>
<evidence type="ECO:0000313" key="1">
    <source>
        <dbReference type="EMBL" id="KAG1778008.1"/>
    </source>
</evidence>
<comment type="caution">
    <text evidence="1">The sequence shown here is derived from an EMBL/GenBank/DDBJ whole genome shotgun (WGS) entry which is preliminary data.</text>
</comment>
<dbReference type="OrthoDB" id="3232711at2759"/>
<feature type="non-terminal residue" evidence="1">
    <location>
        <position position="1"/>
    </location>
</feature>
<protein>
    <submittedName>
        <fullName evidence="1">Uncharacterized protein</fullName>
    </submittedName>
</protein>
<reference evidence="1" key="1">
    <citation type="journal article" date="2020" name="New Phytol.">
        <title>Comparative genomics reveals dynamic genome evolution in host specialist ectomycorrhizal fungi.</title>
        <authorList>
            <person name="Lofgren L.A."/>
            <person name="Nguyen N.H."/>
            <person name="Vilgalys R."/>
            <person name="Ruytinx J."/>
            <person name="Liao H.L."/>
            <person name="Branco S."/>
            <person name="Kuo A."/>
            <person name="LaButti K."/>
            <person name="Lipzen A."/>
            <person name="Andreopoulos W."/>
            <person name="Pangilinan J."/>
            <person name="Riley R."/>
            <person name="Hundley H."/>
            <person name="Na H."/>
            <person name="Barry K."/>
            <person name="Grigoriev I.V."/>
            <person name="Stajich J.E."/>
            <person name="Kennedy P.G."/>
        </authorList>
    </citation>
    <scope>NUCLEOTIDE SEQUENCE</scope>
    <source>
        <strain evidence="1">DOB743</strain>
    </source>
</reference>
<dbReference type="EMBL" id="JABBWD010000018">
    <property type="protein sequence ID" value="KAG1778008.1"/>
    <property type="molecule type" value="Genomic_DNA"/>
</dbReference>
<organism evidence="1 2">
    <name type="scientific">Suillus placidus</name>
    <dbReference type="NCBI Taxonomy" id="48579"/>
    <lineage>
        <taxon>Eukaryota</taxon>
        <taxon>Fungi</taxon>
        <taxon>Dikarya</taxon>
        <taxon>Basidiomycota</taxon>
        <taxon>Agaricomycotina</taxon>
        <taxon>Agaricomycetes</taxon>
        <taxon>Agaricomycetidae</taxon>
        <taxon>Boletales</taxon>
        <taxon>Suillineae</taxon>
        <taxon>Suillaceae</taxon>
        <taxon>Suillus</taxon>
    </lineage>
</organism>